<dbReference type="EMBL" id="SWKV01000007">
    <property type="protein sequence ID" value="KAF3045029.1"/>
    <property type="molecule type" value="Genomic_DNA"/>
</dbReference>
<sequence length="204" mass="24176">MKYCSRACQKRDWKLHKTLCDQFKNFQDEHRPSPDHRRVIFFPPDKDSPRFVWLKYKGSRKCMFHDVDDFRKYIPGMATPISHFDSYRELGRQWNTTFWIQQHDPSAHLPVNRSLIQLLDQYAARWRDPVICMAPLKYGRVVEWDDYDEEDKNLDCPDVLLPYDLDTTSLAVHVACLRFRSKYECTGCEYGINAEGVGDGFDPK</sequence>
<dbReference type="InterPro" id="IPR002893">
    <property type="entry name" value="Znf_MYND"/>
</dbReference>
<dbReference type="Gene3D" id="6.10.140.2220">
    <property type="match status" value="1"/>
</dbReference>
<evidence type="ECO:0000313" key="5">
    <source>
        <dbReference type="EMBL" id="KAF3045029.1"/>
    </source>
</evidence>
<dbReference type="Pfam" id="PF01753">
    <property type="entry name" value="zf-MYND"/>
    <property type="match status" value="1"/>
</dbReference>
<dbReference type="SUPFAM" id="SSF144232">
    <property type="entry name" value="HIT/MYND zinc finger-like"/>
    <property type="match status" value="1"/>
</dbReference>
<organism evidence="5 6">
    <name type="scientific">Didymella heteroderae</name>
    <dbReference type="NCBI Taxonomy" id="1769908"/>
    <lineage>
        <taxon>Eukaryota</taxon>
        <taxon>Fungi</taxon>
        <taxon>Dikarya</taxon>
        <taxon>Ascomycota</taxon>
        <taxon>Pezizomycotina</taxon>
        <taxon>Dothideomycetes</taxon>
        <taxon>Pleosporomycetidae</taxon>
        <taxon>Pleosporales</taxon>
        <taxon>Pleosporineae</taxon>
        <taxon>Didymellaceae</taxon>
        <taxon>Didymella</taxon>
    </lineage>
</organism>
<name>A0A9P4WXN8_9PLEO</name>
<dbReference type="AlphaFoldDB" id="A0A9P4WXN8"/>
<evidence type="ECO:0000313" key="6">
    <source>
        <dbReference type="Proteomes" id="UP000758155"/>
    </source>
</evidence>
<reference evidence="5" key="1">
    <citation type="submission" date="2019-04" db="EMBL/GenBank/DDBJ databases">
        <title>Sequencing of skin fungus with MAO and IRED activity.</title>
        <authorList>
            <person name="Marsaioli A.J."/>
            <person name="Bonatto J.M.C."/>
            <person name="Reis Junior O."/>
        </authorList>
    </citation>
    <scope>NUCLEOTIDE SEQUENCE</scope>
    <source>
        <strain evidence="5">28M1</strain>
    </source>
</reference>
<feature type="domain" description="MYND-type" evidence="4">
    <location>
        <begin position="2"/>
        <end position="20"/>
    </location>
</feature>
<evidence type="ECO:0000256" key="1">
    <source>
        <dbReference type="ARBA" id="ARBA00022723"/>
    </source>
</evidence>
<protein>
    <recommendedName>
        <fullName evidence="4">MYND-type domain-containing protein</fullName>
    </recommendedName>
</protein>
<evidence type="ECO:0000259" key="4">
    <source>
        <dbReference type="Pfam" id="PF01753"/>
    </source>
</evidence>
<keyword evidence="1" id="KW-0479">Metal-binding</keyword>
<evidence type="ECO:0000256" key="3">
    <source>
        <dbReference type="ARBA" id="ARBA00022833"/>
    </source>
</evidence>
<keyword evidence="2" id="KW-0863">Zinc-finger</keyword>
<comment type="caution">
    <text evidence="5">The sequence shown here is derived from an EMBL/GenBank/DDBJ whole genome shotgun (WGS) entry which is preliminary data.</text>
</comment>
<keyword evidence="6" id="KW-1185">Reference proteome</keyword>
<dbReference type="GO" id="GO:0008270">
    <property type="term" value="F:zinc ion binding"/>
    <property type="evidence" value="ECO:0007669"/>
    <property type="project" value="UniProtKB-KW"/>
</dbReference>
<gene>
    <name evidence="5" type="ORF">E8E12_004798</name>
</gene>
<dbReference type="Proteomes" id="UP000758155">
    <property type="component" value="Unassembled WGS sequence"/>
</dbReference>
<keyword evidence="3" id="KW-0862">Zinc</keyword>
<dbReference type="OrthoDB" id="437457at2759"/>
<proteinExistence type="predicted"/>
<accession>A0A9P4WXN8</accession>
<evidence type="ECO:0000256" key="2">
    <source>
        <dbReference type="ARBA" id="ARBA00022771"/>
    </source>
</evidence>